<comment type="caution">
    <text evidence="8">The sequence shown here is derived from an EMBL/GenBank/DDBJ whole genome shotgun (WGS) entry which is preliminary data.</text>
</comment>
<evidence type="ECO:0000256" key="2">
    <source>
        <dbReference type="ARBA" id="ARBA00010734"/>
    </source>
</evidence>
<evidence type="ECO:0000256" key="1">
    <source>
        <dbReference type="ARBA" id="ARBA00004604"/>
    </source>
</evidence>
<evidence type="ECO:0000313" key="9">
    <source>
        <dbReference type="Proteomes" id="UP001623330"/>
    </source>
</evidence>
<accession>A0ABR4NY94</accession>
<dbReference type="SMART" id="SM00386">
    <property type="entry name" value="HAT"/>
    <property type="match status" value="3"/>
</dbReference>
<gene>
    <name evidence="8" type="ORF">RNJ44_03889</name>
</gene>
<evidence type="ECO:0000256" key="4">
    <source>
        <dbReference type="ARBA" id="ARBA00022737"/>
    </source>
</evidence>
<dbReference type="SUPFAM" id="SSF48452">
    <property type="entry name" value="TPR-like"/>
    <property type="match status" value="1"/>
</dbReference>
<name>A0ABR4NY94_9SACH</name>
<comment type="subcellular location">
    <subcellularLocation>
        <location evidence="1">Nucleus</location>
        <location evidence="1">Nucleolus</location>
    </subcellularLocation>
</comment>
<evidence type="ECO:0000256" key="3">
    <source>
        <dbReference type="ARBA" id="ARBA00022552"/>
    </source>
</evidence>
<organism evidence="8 9">
    <name type="scientific">Nakaseomyces bracarensis</name>
    <dbReference type="NCBI Taxonomy" id="273131"/>
    <lineage>
        <taxon>Eukaryota</taxon>
        <taxon>Fungi</taxon>
        <taxon>Dikarya</taxon>
        <taxon>Ascomycota</taxon>
        <taxon>Saccharomycotina</taxon>
        <taxon>Saccharomycetes</taxon>
        <taxon>Saccharomycetales</taxon>
        <taxon>Saccharomycetaceae</taxon>
        <taxon>Nakaseomyces</taxon>
    </lineage>
</organism>
<protein>
    <submittedName>
        <fullName evidence="8">U3 small nucleolar RNA-associated protein 6</fullName>
    </submittedName>
</protein>
<feature type="region of interest" description="Disordered" evidence="6">
    <location>
        <begin position="232"/>
        <end position="252"/>
    </location>
</feature>
<reference evidence="8 9" key="1">
    <citation type="submission" date="2024-05" db="EMBL/GenBank/DDBJ databases">
        <title>Long read based assembly of the Candida bracarensis genome reveals expanded adhesin content.</title>
        <authorList>
            <person name="Marcet-Houben M."/>
            <person name="Ksiezopolska E."/>
            <person name="Gabaldon T."/>
        </authorList>
    </citation>
    <scope>NUCLEOTIDE SEQUENCE [LARGE SCALE GENOMIC DNA]</scope>
    <source>
        <strain evidence="8 9">CBM6</strain>
    </source>
</reference>
<keyword evidence="3" id="KW-0698">rRNA processing</keyword>
<dbReference type="EMBL" id="JBEVYD010000004">
    <property type="protein sequence ID" value="KAL3233849.1"/>
    <property type="molecule type" value="Genomic_DNA"/>
</dbReference>
<keyword evidence="5" id="KW-0539">Nucleus</keyword>
<evidence type="ECO:0000256" key="6">
    <source>
        <dbReference type="SAM" id="MobiDB-lite"/>
    </source>
</evidence>
<dbReference type="Pfam" id="PF23240">
    <property type="entry name" value="HAT_PRP39_N"/>
    <property type="match status" value="1"/>
</dbReference>
<sequence>MSSKTRYYLEQCIPEINDLVEKELFTKNEVSKIMKKRTDFEHRLNSRGSSIRDYMRYIQYETQVQKLRLKRCQRILQAKKTHSISDKSINQRIAFIYQRGTQKFPQDLKFWAMYLNFLKKMGTETSYKRIHVVYNQLLRLHPHNVDVWISCAKYEYETHANFKSCRTVFQNALKFNPDSSKLWYEYIKFELNFVTKLINRRKVMNLINEREQELDMLNEQSGTKANTIMAEKNTNNDEDEGDEQLKMPSTGDSMKDKLNELPEADMNMLGNSETNPALRGDIALAIFDIEMKKLGKFYLDKHRGYYAISDSNTDKELNREAVQFLFEKSLEIIALFDKFKDLQRDYLINHILQFWKEDHFNVAIATELPELYTELIVLETTLSIRYMTAVDLDIDSLQISVRNYMAYKNKLKDENTRKLLQQKYKELLQTNFLSETNTNDEQKFAILKQIISKL</sequence>
<proteinExistence type="inferred from homology"/>
<dbReference type="Gene3D" id="1.25.40.10">
    <property type="entry name" value="Tetratricopeptide repeat domain"/>
    <property type="match status" value="1"/>
</dbReference>
<keyword evidence="4" id="KW-0677">Repeat</keyword>
<dbReference type="PANTHER" id="PTHR23271:SF1">
    <property type="entry name" value="U3 SMALL NUCLEOLAR RNA-ASSOCIATED PROTEIN 6 HOMOLOG"/>
    <property type="match status" value="1"/>
</dbReference>
<evidence type="ECO:0000259" key="7">
    <source>
        <dbReference type="Pfam" id="PF08640"/>
    </source>
</evidence>
<dbReference type="InterPro" id="IPR013949">
    <property type="entry name" value="Utp6"/>
</dbReference>
<dbReference type="InterPro" id="IPR011990">
    <property type="entry name" value="TPR-like_helical_dom_sf"/>
</dbReference>
<dbReference type="Pfam" id="PF08640">
    <property type="entry name" value="U3_assoc_6"/>
    <property type="match status" value="1"/>
</dbReference>
<comment type="similarity">
    <text evidence="2">Belongs to the UTP6 family.</text>
</comment>
<keyword evidence="9" id="KW-1185">Reference proteome</keyword>
<dbReference type="InterPro" id="IPR055347">
    <property type="entry name" value="UTP6_N"/>
</dbReference>
<dbReference type="InterPro" id="IPR003107">
    <property type="entry name" value="HAT"/>
</dbReference>
<dbReference type="Proteomes" id="UP001623330">
    <property type="component" value="Unassembled WGS sequence"/>
</dbReference>
<feature type="domain" description="U3 small nucleolar RNA-associated protein 6 N-terminal" evidence="7">
    <location>
        <begin position="9"/>
        <end position="92"/>
    </location>
</feature>
<evidence type="ECO:0000313" key="8">
    <source>
        <dbReference type="EMBL" id="KAL3233849.1"/>
    </source>
</evidence>
<evidence type="ECO:0000256" key="5">
    <source>
        <dbReference type="ARBA" id="ARBA00023242"/>
    </source>
</evidence>
<dbReference type="PANTHER" id="PTHR23271">
    <property type="entry name" value="HEPATOCELLULAR CARCINOMA-ASSOCIATED ANTIGEN 66"/>
    <property type="match status" value="1"/>
</dbReference>